<keyword evidence="3" id="KW-1185">Reference proteome</keyword>
<dbReference type="EnsemblPlants" id="OBART12G10580.1">
    <property type="protein sequence ID" value="OBART12G10580.1"/>
    <property type="gene ID" value="OBART12G10580"/>
</dbReference>
<dbReference type="AlphaFoldDB" id="A0A0D3HU05"/>
<reference evidence="2" key="1">
    <citation type="journal article" date="2009" name="Rice">
        <title>De Novo Next Generation Sequencing of Plant Genomes.</title>
        <authorList>
            <person name="Rounsley S."/>
            <person name="Marri P.R."/>
            <person name="Yu Y."/>
            <person name="He R."/>
            <person name="Sisneros N."/>
            <person name="Goicoechea J.L."/>
            <person name="Lee S.J."/>
            <person name="Angelova A."/>
            <person name="Kudrna D."/>
            <person name="Luo M."/>
            <person name="Affourtit J."/>
            <person name="Desany B."/>
            <person name="Knight J."/>
            <person name="Niazi F."/>
            <person name="Egholm M."/>
            <person name="Wing R.A."/>
        </authorList>
    </citation>
    <scope>NUCLEOTIDE SEQUENCE [LARGE SCALE GENOMIC DNA]</scope>
    <source>
        <strain evidence="2">cv. IRGC 105608</strain>
    </source>
</reference>
<sequence>MHTTAWPPQSTPPLLGWGGLPSRTPGILRPSTKANKRVVRESHKRKANRTRCRDCHRPRLLIFSSSRRRIHAAQWRKATHQHNGGRLPIFLPLLRTMVDGSRAQATRTLGLKKKLARVLNTDDSPLCHCDKAKTKGAREPWSMKPASWTKVREDTLETMMVTRSRQSLGRTVKDETSHRVCQTPGQLETNARNGVANTWQLGDVAAMLEVEEEDPKQLTMTSADNEVVDARTARKTTRAAKLRSRGQHSYISIGENSIGGEATLSRAPLSVPTTSGGGPRAAALPRGRHSGNPKLDGVDTCSMTIGCKVLCPSPASCQCCTQRHTTSMSLNKLITGGHGLCYYHQLTNQPFGDRGDGLGCEDGGGIVADDVL</sequence>
<evidence type="ECO:0000313" key="3">
    <source>
        <dbReference type="Proteomes" id="UP000026960"/>
    </source>
</evidence>
<reference evidence="2" key="2">
    <citation type="submission" date="2015-03" db="UniProtKB">
        <authorList>
            <consortium name="EnsemblPlants"/>
        </authorList>
    </citation>
    <scope>IDENTIFICATION</scope>
</reference>
<feature type="region of interest" description="Disordered" evidence="1">
    <location>
        <begin position="270"/>
        <end position="291"/>
    </location>
</feature>
<organism evidence="2">
    <name type="scientific">Oryza barthii</name>
    <dbReference type="NCBI Taxonomy" id="65489"/>
    <lineage>
        <taxon>Eukaryota</taxon>
        <taxon>Viridiplantae</taxon>
        <taxon>Streptophyta</taxon>
        <taxon>Embryophyta</taxon>
        <taxon>Tracheophyta</taxon>
        <taxon>Spermatophyta</taxon>
        <taxon>Magnoliopsida</taxon>
        <taxon>Liliopsida</taxon>
        <taxon>Poales</taxon>
        <taxon>Poaceae</taxon>
        <taxon>BOP clade</taxon>
        <taxon>Oryzoideae</taxon>
        <taxon>Oryzeae</taxon>
        <taxon>Oryzinae</taxon>
        <taxon>Oryza</taxon>
    </lineage>
</organism>
<proteinExistence type="predicted"/>
<feature type="region of interest" description="Disordered" evidence="1">
    <location>
        <begin position="1"/>
        <end position="23"/>
    </location>
</feature>
<dbReference type="PaxDb" id="65489-OBART12G10580.1"/>
<name>A0A0D3HU05_9ORYZ</name>
<dbReference type="HOGENOM" id="CLU_744695_0_0_1"/>
<protein>
    <submittedName>
        <fullName evidence="2">Uncharacterized protein</fullName>
    </submittedName>
</protein>
<accession>A0A0D3HU05</accession>
<dbReference type="Gramene" id="OBART12G10580.1">
    <property type="protein sequence ID" value="OBART12G10580.1"/>
    <property type="gene ID" value="OBART12G10580"/>
</dbReference>
<dbReference type="Proteomes" id="UP000026960">
    <property type="component" value="Chromosome 12"/>
</dbReference>
<evidence type="ECO:0000313" key="2">
    <source>
        <dbReference type="EnsemblPlants" id="OBART12G10580.1"/>
    </source>
</evidence>
<evidence type="ECO:0000256" key="1">
    <source>
        <dbReference type="SAM" id="MobiDB-lite"/>
    </source>
</evidence>